<feature type="transmembrane region" description="Helical" evidence="6">
    <location>
        <begin position="79"/>
        <end position="103"/>
    </location>
</feature>
<keyword evidence="8" id="KW-1185">Reference proteome</keyword>
<dbReference type="Pfam" id="PF13520">
    <property type="entry name" value="AA_permease_2"/>
    <property type="match status" value="1"/>
</dbReference>
<organism evidence="7 8">
    <name type="scientific">Aspergillus leporis</name>
    <dbReference type="NCBI Taxonomy" id="41062"/>
    <lineage>
        <taxon>Eukaryota</taxon>
        <taxon>Fungi</taxon>
        <taxon>Dikarya</taxon>
        <taxon>Ascomycota</taxon>
        <taxon>Pezizomycotina</taxon>
        <taxon>Eurotiomycetes</taxon>
        <taxon>Eurotiomycetidae</taxon>
        <taxon>Eurotiales</taxon>
        <taxon>Aspergillaceae</taxon>
        <taxon>Aspergillus</taxon>
        <taxon>Aspergillus subgen. Circumdati</taxon>
    </lineage>
</organism>
<feature type="transmembrane region" description="Helical" evidence="6">
    <location>
        <begin position="379"/>
        <end position="397"/>
    </location>
</feature>
<dbReference type="EMBL" id="ML732372">
    <property type="protein sequence ID" value="KAB8068805.1"/>
    <property type="molecule type" value="Genomic_DNA"/>
</dbReference>
<comment type="subcellular location">
    <subcellularLocation>
        <location evidence="1">Membrane</location>
        <topology evidence="1">Multi-pass membrane protein</topology>
    </subcellularLocation>
</comment>
<keyword evidence="3 6" id="KW-0812">Transmembrane</keyword>
<feature type="transmembrane region" description="Helical" evidence="6">
    <location>
        <begin position="318"/>
        <end position="350"/>
    </location>
</feature>
<dbReference type="InterPro" id="IPR002293">
    <property type="entry name" value="AA/rel_permease1"/>
</dbReference>
<proteinExistence type="predicted"/>
<dbReference type="Proteomes" id="UP000326565">
    <property type="component" value="Unassembled WGS sequence"/>
</dbReference>
<evidence type="ECO:0000256" key="3">
    <source>
        <dbReference type="ARBA" id="ARBA00022692"/>
    </source>
</evidence>
<evidence type="ECO:0000313" key="8">
    <source>
        <dbReference type="Proteomes" id="UP000326565"/>
    </source>
</evidence>
<feature type="transmembrane region" description="Helical" evidence="6">
    <location>
        <begin position="464"/>
        <end position="486"/>
    </location>
</feature>
<feature type="transmembrane region" description="Helical" evidence="6">
    <location>
        <begin position="236"/>
        <end position="257"/>
    </location>
</feature>
<evidence type="ECO:0000256" key="1">
    <source>
        <dbReference type="ARBA" id="ARBA00004141"/>
    </source>
</evidence>
<feature type="transmembrane region" description="Helical" evidence="6">
    <location>
        <begin position="167"/>
        <end position="186"/>
    </location>
</feature>
<dbReference type="PIRSF" id="PIRSF006060">
    <property type="entry name" value="AA_transporter"/>
    <property type="match status" value="1"/>
</dbReference>
<evidence type="ECO:0000313" key="7">
    <source>
        <dbReference type="EMBL" id="KAB8068805.1"/>
    </source>
</evidence>
<evidence type="ECO:0000256" key="2">
    <source>
        <dbReference type="ARBA" id="ARBA00022448"/>
    </source>
</evidence>
<feature type="transmembrane region" description="Helical" evidence="6">
    <location>
        <begin position="42"/>
        <end position="59"/>
    </location>
</feature>
<dbReference type="PANTHER" id="PTHR45649:SF25">
    <property type="entry name" value="TRANSPORTER, PUTATIVE (EUROFUNG)-RELATED"/>
    <property type="match status" value="1"/>
</dbReference>
<keyword evidence="5 6" id="KW-0472">Membrane</keyword>
<feature type="transmembrane region" description="Helical" evidence="6">
    <location>
        <begin position="278"/>
        <end position="298"/>
    </location>
</feature>
<protein>
    <submittedName>
        <fullName evidence="7">Putative amino acid permease</fullName>
    </submittedName>
</protein>
<dbReference type="OrthoDB" id="3257095at2759"/>
<feature type="transmembrane region" description="Helical" evidence="6">
    <location>
        <begin position="198"/>
        <end position="216"/>
    </location>
</feature>
<dbReference type="GO" id="GO:0022857">
    <property type="term" value="F:transmembrane transporter activity"/>
    <property type="evidence" value="ECO:0007669"/>
    <property type="project" value="InterPro"/>
</dbReference>
<dbReference type="GO" id="GO:0016020">
    <property type="term" value="C:membrane"/>
    <property type="evidence" value="ECO:0007669"/>
    <property type="project" value="UniProtKB-SubCell"/>
</dbReference>
<reference evidence="7 8" key="1">
    <citation type="submission" date="2019-04" db="EMBL/GenBank/DDBJ databases">
        <title>Friends and foes A comparative genomics study of 23 Aspergillus species from section Flavi.</title>
        <authorList>
            <consortium name="DOE Joint Genome Institute"/>
            <person name="Kjaerbolling I."/>
            <person name="Vesth T."/>
            <person name="Frisvad J.C."/>
            <person name="Nybo J.L."/>
            <person name="Theobald S."/>
            <person name="Kildgaard S."/>
            <person name="Isbrandt T."/>
            <person name="Kuo A."/>
            <person name="Sato A."/>
            <person name="Lyhne E.K."/>
            <person name="Kogle M.E."/>
            <person name="Wiebenga A."/>
            <person name="Kun R.S."/>
            <person name="Lubbers R.J."/>
            <person name="Makela M.R."/>
            <person name="Barry K."/>
            <person name="Chovatia M."/>
            <person name="Clum A."/>
            <person name="Daum C."/>
            <person name="Haridas S."/>
            <person name="He G."/>
            <person name="LaButti K."/>
            <person name="Lipzen A."/>
            <person name="Mondo S."/>
            <person name="Riley R."/>
            <person name="Salamov A."/>
            <person name="Simmons B.A."/>
            <person name="Magnuson J.K."/>
            <person name="Henrissat B."/>
            <person name="Mortensen U.H."/>
            <person name="Larsen T.O."/>
            <person name="Devries R.P."/>
            <person name="Grigoriev I.V."/>
            <person name="Machida M."/>
            <person name="Baker S.E."/>
            <person name="Andersen M.R."/>
        </authorList>
    </citation>
    <scope>NUCLEOTIDE SEQUENCE [LARGE SCALE GENOMIC DNA]</scope>
    <source>
        <strain evidence="7 8">CBS 151.66</strain>
    </source>
</reference>
<evidence type="ECO:0000256" key="6">
    <source>
        <dbReference type="SAM" id="Phobius"/>
    </source>
</evidence>
<evidence type="ECO:0000256" key="5">
    <source>
        <dbReference type="ARBA" id="ARBA00023136"/>
    </source>
</evidence>
<evidence type="ECO:0000256" key="4">
    <source>
        <dbReference type="ARBA" id="ARBA00022989"/>
    </source>
</evidence>
<keyword evidence="4 6" id="KW-1133">Transmembrane helix</keyword>
<name>A0A5N5WLX6_9EURO</name>
<gene>
    <name evidence="7" type="ORF">BDV29DRAFT_195380</name>
</gene>
<dbReference type="AlphaFoldDB" id="A0A5N5WLX6"/>
<keyword evidence="2" id="KW-0813">Transport</keyword>
<sequence length="531" mass="58101">MTSYEMKSRAEVRHTAGIAEFTEDRDDFDLARIGKKAVLKRNFSVLSILAFSCTIIATWEGLLDTFLLPMENGGPAGAVYGYIFAWIGTAACFVVLGELSSMAPTSGGQYHWCAMLAPPSCMKFYSYITGWITVFAWQAAFASVAFLTGTEIQGAAVLTFENYKAEAYQGTLILWACVAVALGVNLIGGKLLPRLENLVFVLHIVGFFAILIPLTYMADHKNTKEVFTTWTNEGGWSSNGIVFFLGMQGGIFAFSGGDAAVHMAEEVQHASVAIPRSLMMTVFINGALGFGMLIAVLFCMGDLNEALESPTGYPYMQIFYQATNSLGGTLTMLCILLIIGICSTIGMLAATSRQFWSFTRDRGMPGWRLWSKVSPTSNIPMYSVYFTMVVSCLLGLINIGSDIALNDILSMAISGLYLSYLAVGSLLLYRRIRGQIHTSSECEDMTVNVPNAPLVWGPFRVPGVLGIAINSFAVAYMTIVIFFSFWPTTPVVDYKTMNYSVVATFGTVIIAVLYYVVRARHVYQGPVVEVF</sequence>
<dbReference type="Gene3D" id="1.20.1740.10">
    <property type="entry name" value="Amino acid/polyamine transporter I"/>
    <property type="match status" value="1"/>
</dbReference>
<dbReference type="PANTHER" id="PTHR45649">
    <property type="entry name" value="AMINO-ACID PERMEASE BAT1"/>
    <property type="match status" value="1"/>
</dbReference>
<feature type="transmembrane region" description="Helical" evidence="6">
    <location>
        <begin position="409"/>
        <end position="429"/>
    </location>
</feature>
<accession>A0A5N5WLX6</accession>
<feature type="transmembrane region" description="Helical" evidence="6">
    <location>
        <begin position="124"/>
        <end position="147"/>
    </location>
</feature>
<feature type="transmembrane region" description="Helical" evidence="6">
    <location>
        <begin position="498"/>
        <end position="517"/>
    </location>
</feature>